<evidence type="ECO:0000313" key="2">
    <source>
        <dbReference type="Proteomes" id="UP001175228"/>
    </source>
</evidence>
<reference evidence="1" key="1">
    <citation type="submission" date="2023-06" db="EMBL/GenBank/DDBJ databases">
        <authorList>
            <consortium name="Lawrence Berkeley National Laboratory"/>
            <person name="Ahrendt S."/>
            <person name="Sahu N."/>
            <person name="Indic B."/>
            <person name="Wong-Bajracharya J."/>
            <person name="Merenyi Z."/>
            <person name="Ke H.-M."/>
            <person name="Monk M."/>
            <person name="Kocsube S."/>
            <person name="Drula E."/>
            <person name="Lipzen A."/>
            <person name="Balint B."/>
            <person name="Henrissat B."/>
            <person name="Andreopoulos B."/>
            <person name="Martin F.M."/>
            <person name="Harder C.B."/>
            <person name="Rigling D."/>
            <person name="Ford K.L."/>
            <person name="Foster G.D."/>
            <person name="Pangilinan J."/>
            <person name="Papanicolaou A."/>
            <person name="Barry K."/>
            <person name="LaButti K."/>
            <person name="Viragh M."/>
            <person name="Koriabine M."/>
            <person name="Yan M."/>
            <person name="Riley R."/>
            <person name="Champramary S."/>
            <person name="Plett K.L."/>
            <person name="Tsai I.J."/>
            <person name="Slot J."/>
            <person name="Sipos G."/>
            <person name="Plett J."/>
            <person name="Nagy L.G."/>
            <person name="Grigoriev I.V."/>
        </authorList>
    </citation>
    <scope>NUCLEOTIDE SEQUENCE</scope>
    <source>
        <strain evidence="1">HWK02</strain>
    </source>
</reference>
<organism evidence="1 2">
    <name type="scientific">Armillaria luteobubalina</name>
    <dbReference type="NCBI Taxonomy" id="153913"/>
    <lineage>
        <taxon>Eukaryota</taxon>
        <taxon>Fungi</taxon>
        <taxon>Dikarya</taxon>
        <taxon>Basidiomycota</taxon>
        <taxon>Agaricomycotina</taxon>
        <taxon>Agaricomycetes</taxon>
        <taxon>Agaricomycetidae</taxon>
        <taxon>Agaricales</taxon>
        <taxon>Marasmiineae</taxon>
        <taxon>Physalacriaceae</taxon>
        <taxon>Armillaria</taxon>
    </lineage>
</organism>
<name>A0AA39P5K4_9AGAR</name>
<gene>
    <name evidence="1" type="ORF">EDD18DRAFT_1365151</name>
</gene>
<dbReference type="AlphaFoldDB" id="A0AA39P5K4"/>
<dbReference type="Proteomes" id="UP001175228">
    <property type="component" value="Unassembled WGS sequence"/>
</dbReference>
<sequence>MPDIIEIAIGMKAVVMLNIAMESDLENGTRGIVEDIAFDPHEPEPSPDEDNIVNLLYPPALILFCPSNVTKTPTFKGIPRGLLPIIPTEVSFPMKKKAAPTYTVHCHQIALTAGYSFTHHKVQGQTLEYLIVDLADSPKHELDGFNAYIALSCSHGRKTIWIL</sequence>
<dbReference type="SUPFAM" id="SSF52540">
    <property type="entry name" value="P-loop containing nucleoside triphosphate hydrolases"/>
    <property type="match status" value="1"/>
</dbReference>
<comment type="caution">
    <text evidence="1">The sequence shown here is derived from an EMBL/GenBank/DDBJ whole genome shotgun (WGS) entry which is preliminary data.</text>
</comment>
<dbReference type="InterPro" id="IPR027417">
    <property type="entry name" value="P-loop_NTPase"/>
</dbReference>
<evidence type="ECO:0000313" key="1">
    <source>
        <dbReference type="EMBL" id="KAK0478008.1"/>
    </source>
</evidence>
<accession>A0AA39P5K4</accession>
<protein>
    <submittedName>
        <fullName evidence="1">Uncharacterized protein</fullName>
    </submittedName>
</protein>
<proteinExistence type="predicted"/>
<keyword evidence="2" id="KW-1185">Reference proteome</keyword>
<dbReference type="EMBL" id="JAUEPU010000104">
    <property type="protein sequence ID" value="KAK0478008.1"/>
    <property type="molecule type" value="Genomic_DNA"/>
</dbReference>